<feature type="region of interest" description="Disordered" evidence="1">
    <location>
        <begin position="130"/>
        <end position="162"/>
    </location>
</feature>
<evidence type="ECO:0000313" key="3">
    <source>
        <dbReference type="Proteomes" id="UP001595957"/>
    </source>
</evidence>
<feature type="region of interest" description="Disordered" evidence="1">
    <location>
        <begin position="1"/>
        <end position="48"/>
    </location>
</feature>
<evidence type="ECO:0008006" key="4">
    <source>
        <dbReference type="Google" id="ProtNLM"/>
    </source>
</evidence>
<gene>
    <name evidence="2" type="ORF">ACFO3E_12540</name>
</gene>
<sequence length="162" mass="17127">MQPPSEQSGDLRNELRDDAQKLTSSATERLHSEAEQRKGPAVEQARSVASALDRAAQDLGGGKSPAWLKSLFEQGAAQIQQLADAVEQKDSRELVEDIRQIARNNPTTFLATCAAAGFAASRIFRAEPSNMPATASTPVSGGNFQPASNQWSPATSGFGGVS</sequence>
<keyword evidence="3" id="KW-1185">Reference proteome</keyword>
<organism evidence="2 3">
    <name type="scientific">Sphingobium tyrosinilyticum</name>
    <dbReference type="NCBI Taxonomy" id="2715436"/>
    <lineage>
        <taxon>Bacteria</taxon>
        <taxon>Pseudomonadati</taxon>
        <taxon>Pseudomonadota</taxon>
        <taxon>Alphaproteobacteria</taxon>
        <taxon>Sphingomonadales</taxon>
        <taxon>Sphingomonadaceae</taxon>
        <taxon>Sphingobium</taxon>
    </lineage>
</organism>
<comment type="caution">
    <text evidence="2">The sequence shown here is derived from an EMBL/GenBank/DDBJ whole genome shotgun (WGS) entry which is preliminary data.</text>
</comment>
<reference evidence="3" key="1">
    <citation type="journal article" date="2019" name="Int. J. Syst. Evol. Microbiol.">
        <title>The Global Catalogue of Microorganisms (GCM) 10K type strain sequencing project: providing services to taxonomists for standard genome sequencing and annotation.</title>
        <authorList>
            <consortium name="The Broad Institute Genomics Platform"/>
            <consortium name="The Broad Institute Genome Sequencing Center for Infectious Disease"/>
            <person name="Wu L."/>
            <person name="Ma J."/>
        </authorList>
    </citation>
    <scope>NUCLEOTIDE SEQUENCE [LARGE SCALE GENOMIC DNA]</scope>
    <source>
        <strain evidence="3">NBRC 103632</strain>
    </source>
</reference>
<protein>
    <recommendedName>
        <fullName evidence="4">Nutrient deprivation-induced protein</fullName>
    </recommendedName>
</protein>
<evidence type="ECO:0000313" key="2">
    <source>
        <dbReference type="EMBL" id="MFC4595017.1"/>
    </source>
</evidence>
<accession>A0ABV9F091</accession>
<dbReference type="EMBL" id="JBHSFZ010000025">
    <property type="protein sequence ID" value="MFC4595017.1"/>
    <property type="molecule type" value="Genomic_DNA"/>
</dbReference>
<evidence type="ECO:0000256" key="1">
    <source>
        <dbReference type="SAM" id="MobiDB-lite"/>
    </source>
</evidence>
<feature type="compositionally biased region" description="Polar residues" evidence="1">
    <location>
        <begin position="131"/>
        <end position="155"/>
    </location>
</feature>
<name>A0ABV9F091_9SPHN</name>
<feature type="compositionally biased region" description="Basic and acidic residues" evidence="1">
    <location>
        <begin position="28"/>
        <end position="40"/>
    </location>
</feature>
<dbReference type="Proteomes" id="UP001595957">
    <property type="component" value="Unassembled WGS sequence"/>
</dbReference>
<dbReference type="RefSeq" id="WP_066531497.1">
    <property type="nucleotide sequence ID" value="NZ_JBHSFZ010000025.1"/>
</dbReference>
<feature type="compositionally biased region" description="Basic and acidic residues" evidence="1">
    <location>
        <begin position="9"/>
        <end position="20"/>
    </location>
</feature>
<proteinExistence type="predicted"/>